<dbReference type="AlphaFoldDB" id="A0A821RPW5"/>
<sequence length="231" mass="26347">MRFLLCLLFSLLAFVFSQTLSNVRLADHTSYIVELVQKTVDRVQKNNWNGLKVHDVSIEIDEEVLNKTIQGTVFLSNGFIVSMQHLTLVSSTIQQAWLYTRATNTTTLELRSTMQMTNVAIGFDVDGTIDGEKYHNTATILYPSMQFRLVLVRNLFTDELSSRAEPILWRTTNQLQFLPSDTFSQVLVHLYDWNSTFPSLQTWASEVFAPIILDVAETEHPIPGFCYDCPA</sequence>
<proteinExistence type="predicted"/>
<keyword evidence="3" id="KW-1185">Reference proteome</keyword>
<name>A0A821RPW5_9NEOP</name>
<gene>
    <name evidence="2" type="ORF">PMACD_LOCUS6741</name>
</gene>
<accession>A0A821RPW5</accession>
<dbReference type="Proteomes" id="UP000663880">
    <property type="component" value="Unassembled WGS sequence"/>
</dbReference>
<dbReference type="EMBL" id="CAJOBZ010000015">
    <property type="protein sequence ID" value="CAF4847281.1"/>
    <property type="molecule type" value="Genomic_DNA"/>
</dbReference>
<dbReference type="OrthoDB" id="7759717at2759"/>
<evidence type="ECO:0000313" key="2">
    <source>
        <dbReference type="EMBL" id="CAF4847281.1"/>
    </source>
</evidence>
<feature type="chain" id="PRO_5032418893" evidence="1">
    <location>
        <begin position="18"/>
        <end position="231"/>
    </location>
</feature>
<reference evidence="2" key="1">
    <citation type="submission" date="2021-02" db="EMBL/GenBank/DDBJ databases">
        <authorList>
            <person name="Steward A R."/>
        </authorList>
    </citation>
    <scope>NUCLEOTIDE SEQUENCE</scope>
</reference>
<evidence type="ECO:0000313" key="3">
    <source>
        <dbReference type="Proteomes" id="UP000663880"/>
    </source>
</evidence>
<keyword evidence="1" id="KW-0732">Signal</keyword>
<organism evidence="2 3">
    <name type="scientific">Pieris macdunnoughi</name>
    <dbReference type="NCBI Taxonomy" id="345717"/>
    <lineage>
        <taxon>Eukaryota</taxon>
        <taxon>Metazoa</taxon>
        <taxon>Ecdysozoa</taxon>
        <taxon>Arthropoda</taxon>
        <taxon>Hexapoda</taxon>
        <taxon>Insecta</taxon>
        <taxon>Pterygota</taxon>
        <taxon>Neoptera</taxon>
        <taxon>Endopterygota</taxon>
        <taxon>Lepidoptera</taxon>
        <taxon>Glossata</taxon>
        <taxon>Ditrysia</taxon>
        <taxon>Papilionoidea</taxon>
        <taxon>Pieridae</taxon>
        <taxon>Pierinae</taxon>
        <taxon>Pieris</taxon>
    </lineage>
</organism>
<comment type="caution">
    <text evidence="2">The sequence shown here is derived from an EMBL/GenBank/DDBJ whole genome shotgun (WGS) entry which is preliminary data.</text>
</comment>
<protein>
    <submittedName>
        <fullName evidence="2">Uncharacterized protein</fullName>
    </submittedName>
</protein>
<evidence type="ECO:0000256" key="1">
    <source>
        <dbReference type="SAM" id="SignalP"/>
    </source>
</evidence>
<feature type="signal peptide" evidence="1">
    <location>
        <begin position="1"/>
        <end position="17"/>
    </location>
</feature>